<proteinExistence type="predicted"/>
<evidence type="ECO:0000256" key="2">
    <source>
        <dbReference type="ARBA" id="ARBA00023125"/>
    </source>
</evidence>
<evidence type="ECO:0000259" key="4">
    <source>
        <dbReference type="PROSITE" id="PS50995"/>
    </source>
</evidence>
<keyword evidence="2" id="KW-0238">DNA-binding</keyword>
<gene>
    <name evidence="5" type="ORF">KY465_15875</name>
</gene>
<sequence>MATIHQAAATAARKDTPAEGQNDLHDLYMESLQLVERLHRRLLDVIKDEFDRKGRSDINAVQALLLFNIGNSELTAGELRSRGYYLGSNVSYNLKKLVDLGYINHQRSRVDRRSVRISLTDEGSEVAGTVAALYDRHIGSIAQVGGIGTNEFEILNKLMQRLDRFWNDQIMYRL</sequence>
<evidence type="ECO:0000256" key="3">
    <source>
        <dbReference type="ARBA" id="ARBA00023163"/>
    </source>
</evidence>
<organism evidence="5 6">
    <name type="scientific">Pseudohoeflea coraliihabitans</name>
    <dbReference type="NCBI Taxonomy" id="2860393"/>
    <lineage>
        <taxon>Bacteria</taxon>
        <taxon>Pseudomonadati</taxon>
        <taxon>Pseudomonadota</taxon>
        <taxon>Alphaproteobacteria</taxon>
        <taxon>Hyphomicrobiales</taxon>
        <taxon>Rhizobiaceae</taxon>
        <taxon>Pseudohoeflea</taxon>
    </lineage>
</organism>
<dbReference type="PROSITE" id="PS01117">
    <property type="entry name" value="HTH_MARR_1"/>
    <property type="match status" value="1"/>
</dbReference>
<dbReference type="InterPro" id="IPR023187">
    <property type="entry name" value="Tscrpt_reg_MarR-type_CS"/>
</dbReference>
<keyword evidence="3" id="KW-0804">Transcription</keyword>
<keyword evidence="6" id="KW-1185">Reference proteome</keyword>
<dbReference type="SMART" id="SM00347">
    <property type="entry name" value="HTH_MARR"/>
    <property type="match status" value="1"/>
</dbReference>
<dbReference type="PANTHER" id="PTHR33164">
    <property type="entry name" value="TRANSCRIPTIONAL REGULATOR, MARR FAMILY"/>
    <property type="match status" value="1"/>
</dbReference>
<dbReference type="PROSITE" id="PS50995">
    <property type="entry name" value="HTH_MARR_2"/>
    <property type="match status" value="1"/>
</dbReference>
<dbReference type="NCBIfam" id="NF047395">
    <property type="entry name" value="TransRegLtdR"/>
    <property type="match status" value="1"/>
</dbReference>
<dbReference type="InterPro" id="IPR039422">
    <property type="entry name" value="MarR/SlyA-like"/>
</dbReference>
<reference evidence="5" key="1">
    <citation type="submission" date="2021-07" db="EMBL/GenBank/DDBJ databases">
        <title>Pseudohoeflea marina sp. nov. a polyhydroxyalcanoate-producing bacterium.</title>
        <authorList>
            <person name="Zheng W."/>
            <person name="Yu S."/>
            <person name="Huang Y."/>
        </authorList>
    </citation>
    <scope>NUCLEOTIDE SEQUENCE</scope>
    <source>
        <strain evidence="5">DP4N28-3</strain>
    </source>
</reference>
<evidence type="ECO:0000313" key="6">
    <source>
        <dbReference type="Proteomes" id="UP001430804"/>
    </source>
</evidence>
<dbReference type="EMBL" id="JAHWQX010000004">
    <property type="protein sequence ID" value="MBW3098764.1"/>
    <property type="molecule type" value="Genomic_DNA"/>
</dbReference>
<dbReference type="Pfam" id="PF12802">
    <property type="entry name" value="MarR_2"/>
    <property type="match status" value="1"/>
</dbReference>
<dbReference type="RefSeq" id="WP_219203078.1">
    <property type="nucleotide sequence ID" value="NZ_JAHWQX010000004.1"/>
</dbReference>
<accession>A0ABS6WS29</accession>
<comment type="caution">
    <text evidence="5">The sequence shown here is derived from an EMBL/GenBank/DDBJ whole genome shotgun (WGS) entry which is preliminary data.</text>
</comment>
<dbReference type="InterPro" id="IPR000835">
    <property type="entry name" value="HTH_MarR-typ"/>
</dbReference>
<feature type="domain" description="HTH marR-type" evidence="4">
    <location>
        <begin position="28"/>
        <end position="164"/>
    </location>
</feature>
<dbReference type="Proteomes" id="UP001430804">
    <property type="component" value="Unassembled WGS sequence"/>
</dbReference>
<keyword evidence="1" id="KW-0805">Transcription regulation</keyword>
<evidence type="ECO:0000313" key="5">
    <source>
        <dbReference type="EMBL" id="MBW3098764.1"/>
    </source>
</evidence>
<dbReference type="PANTHER" id="PTHR33164:SF102">
    <property type="entry name" value="TRANSCRIPTIONAL REGULATORY PROTEIN"/>
    <property type="match status" value="1"/>
</dbReference>
<protein>
    <submittedName>
        <fullName evidence="5">MarR family winged helix-turn-helix transcriptional regulator</fullName>
    </submittedName>
</protein>
<name>A0ABS6WS29_9HYPH</name>
<evidence type="ECO:0000256" key="1">
    <source>
        <dbReference type="ARBA" id="ARBA00023015"/>
    </source>
</evidence>